<accession>A0A1T2L601</accession>
<gene>
    <name evidence="1" type="ORF">BOW53_07440</name>
</gene>
<dbReference type="AlphaFoldDB" id="A0A1T2L601"/>
<proteinExistence type="predicted"/>
<evidence type="ECO:0000313" key="1">
    <source>
        <dbReference type="EMBL" id="OOZ40538.1"/>
    </source>
</evidence>
<protein>
    <submittedName>
        <fullName evidence="1">Uncharacterized protein</fullName>
    </submittedName>
</protein>
<organism evidence="1 2">
    <name type="scientific">Solemya pervernicosa gill symbiont</name>
    <dbReference type="NCBI Taxonomy" id="642797"/>
    <lineage>
        <taxon>Bacteria</taxon>
        <taxon>Pseudomonadati</taxon>
        <taxon>Pseudomonadota</taxon>
        <taxon>Gammaproteobacteria</taxon>
        <taxon>sulfur-oxidizing symbionts</taxon>
    </lineage>
</organism>
<evidence type="ECO:0000313" key="2">
    <source>
        <dbReference type="Proteomes" id="UP000191110"/>
    </source>
</evidence>
<keyword evidence="2" id="KW-1185">Reference proteome</keyword>
<dbReference type="EMBL" id="MPRL01000023">
    <property type="protein sequence ID" value="OOZ40538.1"/>
    <property type="molecule type" value="Genomic_DNA"/>
</dbReference>
<comment type="caution">
    <text evidence="1">The sequence shown here is derived from an EMBL/GenBank/DDBJ whole genome shotgun (WGS) entry which is preliminary data.</text>
</comment>
<dbReference type="RefSeq" id="WP_078483458.1">
    <property type="nucleotide sequence ID" value="NZ_MPRL01000023.1"/>
</dbReference>
<dbReference type="Proteomes" id="UP000191110">
    <property type="component" value="Unassembled WGS sequence"/>
</dbReference>
<sequence>MLRYLKTVTIAGFALLLILLAGMAVYAVMQLQSSHNTLNKITSENNRKIQIATEMQVAGYRRTDYLYNMLLVDDAFSRDEKFMAFTHEGYEVGKARRLIRESGMGPEEKAIYNHQSELIELVLVVQDRVVDLATASDLEAARSLMLREAIPI</sequence>
<name>A0A1T2L601_9GAMM</name>
<reference evidence="1 2" key="1">
    <citation type="submission" date="2016-11" db="EMBL/GenBank/DDBJ databases">
        <title>Mixed transmission modes and dynamic genome evolution in an obligate animal-bacterial symbiosis.</title>
        <authorList>
            <person name="Russell S.L."/>
            <person name="Corbett-Detig R.B."/>
            <person name="Cavanaugh C.M."/>
        </authorList>
    </citation>
    <scope>NUCLEOTIDE SEQUENCE [LARGE SCALE GENOMIC DNA]</scope>
    <source>
        <strain evidence="1">Sveles-Q1</strain>
    </source>
</reference>